<dbReference type="STRING" id="604088.SAMN04488060_0016"/>
<dbReference type="PANTHER" id="PTHR34001:SF3">
    <property type="entry name" value="BLL7405 PROTEIN"/>
    <property type="match status" value="1"/>
</dbReference>
<dbReference type="PANTHER" id="PTHR34001">
    <property type="entry name" value="BLL7405 PROTEIN"/>
    <property type="match status" value="1"/>
</dbReference>
<dbReference type="Gene3D" id="2.40.160.20">
    <property type="match status" value="1"/>
</dbReference>
<name>A0A1I5K9I7_9SPHN</name>
<accession>A0A1I5K9I7</accession>
<comment type="similarity">
    <text evidence="4">Belongs to the Omp25/RopB family.</text>
</comment>
<feature type="chain" id="PRO_5011710949" evidence="5">
    <location>
        <begin position="23"/>
        <end position="228"/>
    </location>
</feature>
<evidence type="ECO:0000256" key="4">
    <source>
        <dbReference type="ARBA" id="ARBA00038306"/>
    </source>
</evidence>
<keyword evidence="3" id="KW-0472">Membrane</keyword>
<dbReference type="RefSeq" id="WP_090476175.1">
    <property type="nucleotide sequence ID" value="NZ_FOWZ01000001.1"/>
</dbReference>
<reference evidence="8" key="1">
    <citation type="submission" date="2016-10" db="EMBL/GenBank/DDBJ databases">
        <authorList>
            <person name="Varghese N."/>
            <person name="Submissions S."/>
        </authorList>
    </citation>
    <scope>NUCLEOTIDE SEQUENCE [LARGE SCALE GENOMIC DNA]</scope>
    <source>
        <strain evidence="8">CGMCC 1.7715</strain>
    </source>
</reference>
<keyword evidence="8" id="KW-1185">Reference proteome</keyword>
<dbReference type="Pfam" id="PF13505">
    <property type="entry name" value="OMP_b-brl"/>
    <property type="match status" value="1"/>
</dbReference>
<evidence type="ECO:0000259" key="6">
    <source>
        <dbReference type="Pfam" id="PF13505"/>
    </source>
</evidence>
<evidence type="ECO:0000256" key="2">
    <source>
        <dbReference type="ARBA" id="ARBA00022729"/>
    </source>
</evidence>
<feature type="domain" description="Outer membrane protein beta-barrel" evidence="6">
    <location>
        <begin position="10"/>
        <end position="228"/>
    </location>
</feature>
<dbReference type="OrthoDB" id="8222426at2"/>
<evidence type="ECO:0000256" key="1">
    <source>
        <dbReference type="ARBA" id="ARBA00004370"/>
    </source>
</evidence>
<evidence type="ECO:0000313" key="7">
    <source>
        <dbReference type="EMBL" id="SFO81648.1"/>
    </source>
</evidence>
<dbReference type="GO" id="GO:0016020">
    <property type="term" value="C:membrane"/>
    <property type="evidence" value="ECO:0007669"/>
    <property type="project" value="UniProtKB-SubCell"/>
</dbReference>
<feature type="signal peptide" evidence="5">
    <location>
        <begin position="1"/>
        <end position="22"/>
    </location>
</feature>
<organism evidence="7 8">
    <name type="scientific">Qipengyuania nanhaisediminis</name>
    <dbReference type="NCBI Taxonomy" id="604088"/>
    <lineage>
        <taxon>Bacteria</taxon>
        <taxon>Pseudomonadati</taxon>
        <taxon>Pseudomonadota</taxon>
        <taxon>Alphaproteobacteria</taxon>
        <taxon>Sphingomonadales</taxon>
        <taxon>Erythrobacteraceae</taxon>
        <taxon>Qipengyuania</taxon>
    </lineage>
</organism>
<comment type="subcellular location">
    <subcellularLocation>
        <location evidence="1">Membrane</location>
    </subcellularLocation>
</comment>
<evidence type="ECO:0000256" key="3">
    <source>
        <dbReference type="ARBA" id="ARBA00023136"/>
    </source>
</evidence>
<sequence length="228" mass="24170">MKKVVFASFAIAFGMASTTAQAQSTEEGAAGLRVEALAGWDRIDLSIDEANDIEDNDSGIFYGIGIGYDLPSGPVLVGVEAELSSSTNGVEEQVSGVEIDGSVLDGTLSVEDGLNWYVGGRLGTWVGESTAFYGKVGYARTTIDIDAEGTVDGVPASDSADLDFGGWRFGVGVEQRFGTSAFGKLEYRYTSYSDAEVEYDGTSVEVGEIFDTVDLERHQIVAGVGFRF</sequence>
<proteinExistence type="inferred from homology"/>
<protein>
    <submittedName>
        <fullName evidence="7">Outer membrane immunogenic protein</fullName>
    </submittedName>
</protein>
<dbReference type="AlphaFoldDB" id="A0A1I5K9I7"/>
<dbReference type="SUPFAM" id="SSF56925">
    <property type="entry name" value="OMPA-like"/>
    <property type="match status" value="1"/>
</dbReference>
<evidence type="ECO:0000256" key="5">
    <source>
        <dbReference type="SAM" id="SignalP"/>
    </source>
</evidence>
<gene>
    <name evidence="7" type="ORF">SAMN04488060_0016</name>
</gene>
<dbReference type="InterPro" id="IPR011250">
    <property type="entry name" value="OMP/PagP_B-barrel"/>
</dbReference>
<dbReference type="InterPro" id="IPR027385">
    <property type="entry name" value="Beta-barrel_OMP"/>
</dbReference>
<dbReference type="InterPro" id="IPR051692">
    <property type="entry name" value="OMP-like"/>
</dbReference>
<dbReference type="Proteomes" id="UP000199331">
    <property type="component" value="Unassembled WGS sequence"/>
</dbReference>
<keyword evidence="2 5" id="KW-0732">Signal</keyword>
<evidence type="ECO:0000313" key="8">
    <source>
        <dbReference type="Proteomes" id="UP000199331"/>
    </source>
</evidence>
<dbReference type="EMBL" id="FOWZ01000001">
    <property type="protein sequence ID" value="SFO81648.1"/>
    <property type="molecule type" value="Genomic_DNA"/>
</dbReference>